<comment type="similarity">
    <text evidence="2">Belongs to the TEC1 family.</text>
</comment>
<dbReference type="Gene3D" id="6.10.20.40">
    <property type="entry name" value="TEA/ATTS domain"/>
    <property type="match status" value="1"/>
</dbReference>
<evidence type="ECO:0000256" key="2">
    <source>
        <dbReference type="ARBA" id="ARBA00008421"/>
    </source>
</evidence>
<evidence type="ECO:0000256" key="4">
    <source>
        <dbReference type="ARBA" id="ARBA00023163"/>
    </source>
</evidence>
<keyword evidence="4" id="KW-0804">Transcription</keyword>
<feature type="region of interest" description="Disordered" evidence="7">
    <location>
        <begin position="1"/>
        <end position="44"/>
    </location>
</feature>
<dbReference type="GO" id="GO:0005667">
    <property type="term" value="C:transcription regulator complex"/>
    <property type="evidence" value="ECO:0007669"/>
    <property type="project" value="TreeGrafter"/>
</dbReference>
<dbReference type="GO" id="GO:0000981">
    <property type="term" value="F:DNA-binding transcription factor activity, RNA polymerase II-specific"/>
    <property type="evidence" value="ECO:0007669"/>
    <property type="project" value="TreeGrafter"/>
</dbReference>
<gene>
    <name evidence="9" type="ORF">B0A55_03266</name>
</gene>
<dbReference type="PROSITE" id="PS51088">
    <property type="entry name" value="TEA_2"/>
    <property type="match status" value="1"/>
</dbReference>
<dbReference type="Pfam" id="PF01285">
    <property type="entry name" value="TEA"/>
    <property type="match status" value="1"/>
</dbReference>
<dbReference type="PRINTS" id="PR00065">
    <property type="entry name" value="TEADOMAIN"/>
</dbReference>
<organism evidence="9 10">
    <name type="scientific">Friedmanniomyces simplex</name>
    <dbReference type="NCBI Taxonomy" id="329884"/>
    <lineage>
        <taxon>Eukaryota</taxon>
        <taxon>Fungi</taxon>
        <taxon>Dikarya</taxon>
        <taxon>Ascomycota</taxon>
        <taxon>Pezizomycotina</taxon>
        <taxon>Dothideomycetes</taxon>
        <taxon>Dothideomycetidae</taxon>
        <taxon>Mycosphaerellales</taxon>
        <taxon>Teratosphaeriaceae</taxon>
        <taxon>Friedmanniomyces</taxon>
    </lineage>
</organism>
<evidence type="ECO:0000313" key="9">
    <source>
        <dbReference type="EMBL" id="TKA78078.1"/>
    </source>
</evidence>
<keyword evidence="5" id="KW-0539">Nucleus</keyword>
<evidence type="ECO:0000256" key="7">
    <source>
        <dbReference type="SAM" id="MobiDB-lite"/>
    </source>
</evidence>
<evidence type="ECO:0000256" key="5">
    <source>
        <dbReference type="ARBA" id="ARBA00023242"/>
    </source>
</evidence>
<protein>
    <recommendedName>
        <fullName evidence="8">TEA domain-containing protein</fullName>
    </recommendedName>
</protein>
<evidence type="ECO:0000256" key="3">
    <source>
        <dbReference type="ARBA" id="ARBA00023015"/>
    </source>
</evidence>
<dbReference type="STRING" id="329884.A0A4U0XR39"/>
<dbReference type="PANTHER" id="PTHR11834">
    <property type="entry name" value="TRANSCRIPTIONAL ENHANCER FACTOR TEF RELATED"/>
    <property type="match status" value="1"/>
</dbReference>
<dbReference type="InterPro" id="IPR038096">
    <property type="entry name" value="TEA/ATTS_sf"/>
</dbReference>
<evidence type="ECO:0000313" key="10">
    <source>
        <dbReference type="Proteomes" id="UP000309340"/>
    </source>
</evidence>
<keyword evidence="3" id="KW-0805">Transcription regulation</keyword>
<keyword evidence="10" id="KW-1185">Reference proteome</keyword>
<dbReference type="GO" id="GO:0000978">
    <property type="term" value="F:RNA polymerase II cis-regulatory region sequence-specific DNA binding"/>
    <property type="evidence" value="ECO:0007669"/>
    <property type="project" value="TreeGrafter"/>
</dbReference>
<comment type="subcellular location">
    <subcellularLocation>
        <location evidence="1">Nucleus</location>
    </subcellularLocation>
</comment>
<dbReference type="InterPro" id="IPR000818">
    <property type="entry name" value="TEA/ATTS_dom"/>
</dbReference>
<dbReference type="PANTHER" id="PTHR11834:SF0">
    <property type="entry name" value="PROTEIN SCALLOPED"/>
    <property type="match status" value="1"/>
</dbReference>
<dbReference type="EMBL" id="NAJQ01000121">
    <property type="protein sequence ID" value="TKA78078.1"/>
    <property type="molecule type" value="Genomic_DNA"/>
</dbReference>
<sequence length="929" mass="103432">MLQPAARVLPSNARPLRDDGDGVQHASRVLQEHSGNRQQQNGYPASTIYEPKYAVPLQTENNWPATYQQYQQHVHHGPAHYGQQYAGRPRHSPYDYQHSDDERNDIKKAADLYRRFQECAGYTKYRSRQQKDDKAGQEQKWPDDLEEAFFRALVKYPPMGRRKKFHKDKQRGRNELIADYIQQLTGVMRGRKQVSSHIQVLKPFVEGVPQIMRYLSTKDMGHHLGGRHGSSHYSFSHPSGRHMSTYLATGLPYTTRSGAAPLLPPQAQMEEVRRLKHRLDVFEPKKFEMFVQRKYDLANGQTQEERLHTYTQSIDAPLGDDLQLPDWQAFGQNYPLLAAKHAQKPVDCNVVVADASIGFPSESFRDLSGVELGISFVCSSSHLDPDAKIRYRNTFYRKGQKLAEPEEFDAPLQLMENGRSVTTSLRFGSSIWAKMLHQLAARLMKEPAVGAEQHDTVEEVRNVLGGLTAMVEVIVALPHGHERILVMCWTFRKSSVATGRASWKRVLLPQQQAVPSLHGRMLSRVLFDGGVELGISFVCSSSHLDPDAKIRYRNTFYRKGQKLAEPEEFDAPLQLMENGRSVTTSLKFGSSIWAKMLHQLAARLMKEPAVGAEQHDAVEEVRNVLGGLTAMVEVIVASPHGRERILVMCWTFRKSSVATGRASWKRVLLPQQQAVMTTQYPEPTKSERVDSAYDYAAQYAELPALEVPTQPALRSPFEYESSTGSALSSATWPTAGASEGSSFTAAAQHLPGGVPSDFPAAAAATADNSFDFNAGSINLSYDPGLLDFSTFDPGSDHAAFDFGPVPDFTDPALDQYSQQSQQWYDSFDAAVPPPPLSARGVETQQQHYVPTAPMEGVVEAHPQGFADYDGLGGQYEQQQQQSMYPIAAMGQEQQAYGGAGQDAVRGGDPLGALADASYLRSLMPKQEGM</sequence>
<feature type="domain" description="TEA" evidence="8">
    <location>
        <begin position="134"/>
        <end position="208"/>
    </location>
</feature>
<accession>A0A4U0XR39</accession>
<comment type="caution">
    <text evidence="9">The sequence shown here is derived from an EMBL/GenBank/DDBJ whole genome shotgun (WGS) entry which is preliminary data.</text>
</comment>
<dbReference type="AlphaFoldDB" id="A0A4U0XR39"/>
<dbReference type="GO" id="GO:0005634">
    <property type="term" value="C:nucleus"/>
    <property type="evidence" value="ECO:0007669"/>
    <property type="project" value="UniProtKB-SubCell"/>
</dbReference>
<reference evidence="9 10" key="1">
    <citation type="submission" date="2017-03" db="EMBL/GenBank/DDBJ databases">
        <title>Genomes of endolithic fungi from Antarctica.</title>
        <authorList>
            <person name="Coleine C."/>
            <person name="Masonjones S."/>
            <person name="Stajich J.E."/>
        </authorList>
    </citation>
    <scope>NUCLEOTIDE SEQUENCE [LARGE SCALE GENOMIC DNA]</scope>
    <source>
        <strain evidence="9 10">CCFEE 5184</strain>
    </source>
</reference>
<proteinExistence type="inferred from homology"/>
<evidence type="ECO:0000259" key="8">
    <source>
        <dbReference type="PROSITE" id="PS51088"/>
    </source>
</evidence>
<dbReference type="OrthoDB" id="10006572at2759"/>
<evidence type="ECO:0000256" key="1">
    <source>
        <dbReference type="ARBA" id="ARBA00004123"/>
    </source>
</evidence>
<dbReference type="InterPro" id="IPR050937">
    <property type="entry name" value="TEC1_TEAD_TF"/>
</dbReference>
<dbReference type="SMART" id="SM00426">
    <property type="entry name" value="TEA"/>
    <property type="match status" value="1"/>
</dbReference>
<name>A0A4U0XR39_9PEZI</name>
<evidence type="ECO:0000256" key="6">
    <source>
        <dbReference type="PROSITE-ProRule" id="PRU00505"/>
    </source>
</evidence>
<feature type="DNA-binding region" description="TEA" evidence="6">
    <location>
        <begin position="134"/>
        <end position="208"/>
    </location>
</feature>
<dbReference type="Proteomes" id="UP000309340">
    <property type="component" value="Unassembled WGS sequence"/>
</dbReference>